<protein>
    <submittedName>
        <fullName evidence="1">Uncharacterized protein</fullName>
    </submittedName>
</protein>
<proteinExistence type="predicted"/>
<name>H8ITM9_MYCIA</name>
<reference evidence="1 2" key="1">
    <citation type="journal article" date="2012" name="J. Bacteriol.">
        <title>Complete genome sequence of Mycobacterium intracellulare strain ATCC 13950T.</title>
        <authorList>
            <person name="Kim B.J."/>
            <person name="Choi B.S."/>
            <person name="Lim J.S."/>
            <person name="Choi I.Y."/>
            <person name="Lee J.H."/>
            <person name="Chun J."/>
            <person name="Kook Y.H."/>
            <person name="Kim B.J."/>
        </authorList>
    </citation>
    <scope>NUCLEOTIDE SEQUENCE [LARGE SCALE GENOMIC DNA]</scope>
    <source>
        <strain evidence="2">ATCC 13950 / DSM 43223 / JCM 6384 / NCTC 13025 / 3600</strain>
    </source>
</reference>
<dbReference type="EMBL" id="CP003322">
    <property type="protein sequence ID" value="AFC42184.1"/>
    <property type="molecule type" value="Genomic_DNA"/>
</dbReference>
<dbReference type="PATRIC" id="fig|487521.10.peg.968"/>
<gene>
    <name evidence="1" type="ordered locus">OCU_09640</name>
</gene>
<dbReference type="Proteomes" id="UP000008004">
    <property type="component" value="Chromosome"/>
</dbReference>
<accession>H8ITM9</accession>
<dbReference type="KEGG" id="mia:OCU_09640"/>
<dbReference type="HOGENOM" id="CLU_3082037_0_0_11"/>
<organism evidence="1 2">
    <name type="scientific">Mycobacterium intracellulare (strain ATCC 13950 / DSM 43223 / JCM 6384 / NCTC 13025 / 3600)</name>
    <dbReference type="NCBI Taxonomy" id="487521"/>
    <lineage>
        <taxon>Bacteria</taxon>
        <taxon>Bacillati</taxon>
        <taxon>Actinomycetota</taxon>
        <taxon>Actinomycetes</taxon>
        <taxon>Mycobacteriales</taxon>
        <taxon>Mycobacteriaceae</taxon>
        <taxon>Mycobacterium</taxon>
        <taxon>Mycobacterium avium complex (MAC)</taxon>
    </lineage>
</organism>
<evidence type="ECO:0000313" key="2">
    <source>
        <dbReference type="Proteomes" id="UP000008004"/>
    </source>
</evidence>
<sequence length="52" mass="5590">MRPNQPTGRLSGTAGVTSRIPLRGGCARAVLAQGAIRGGGRRFWRRADQRLS</sequence>
<dbReference type="AlphaFoldDB" id="H8ITM9"/>
<evidence type="ECO:0000313" key="1">
    <source>
        <dbReference type="EMBL" id="AFC42184.1"/>
    </source>
</evidence>